<name>A0AAP0E8J7_9MAGN</name>
<comment type="caution">
    <text evidence="1">The sequence shown here is derived from an EMBL/GenBank/DDBJ whole genome shotgun (WGS) entry which is preliminary data.</text>
</comment>
<gene>
    <name evidence="1" type="ORF">Syun_029412</name>
</gene>
<keyword evidence="2" id="KW-1185">Reference proteome</keyword>
<accession>A0AAP0E8J7</accession>
<dbReference type="AlphaFoldDB" id="A0AAP0E8J7"/>
<sequence length="92" mass="10598">MSLNIKVLVEDGNSGSMGASARYPTQWWLMVETEKNLKPQEDFTREPTLAVSLYLCGRRYELHDRESRAGTLHCRLEDRKGKHAFNILTVCQ</sequence>
<protein>
    <submittedName>
        <fullName evidence="1">Uncharacterized protein</fullName>
    </submittedName>
</protein>
<organism evidence="1 2">
    <name type="scientific">Stephania yunnanensis</name>
    <dbReference type="NCBI Taxonomy" id="152371"/>
    <lineage>
        <taxon>Eukaryota</taxon>
        <taxon>Viridiplantae</taxon>
        <taxon>Streptophyta</taxon>
        <taxon>Embryophyta</taxon>
        <taxon>Tracheophyta</taxon>
        <taxon>Spermatophyta</taxon>
        <taxon>Magnoliopsida</taxon>
        <taxon>Ranunculales</taxon>
        <taxon>Menispermaceae</taxon>
        <taxon>Menispermoideae</taxon>
        <taxon>Cissampelideae</taxon>
        <taxon>Stephania</taxon>
    </lineage>
</organism>
<proteinExistence type="predicted"/>
<evidence type="ECO:0000313" key="1">
    <source>
        <dbReference type="EMBL" id="KAK9087018.1"/>
    </source>
</evidence>
<evidence type="ECO:0000313" key="2">
    <source>
        <dbReference type="Proteomes" id="UP001420932"/>
    </source>
</evidence>
<dbReference type="Proteomes" id="UP001420932">
    <property type="component" value="Unassembled WGS sequence"/>
</dbReference>
<reference evidence="1 2" key="1">
    <citation type="submission" date="2024-01" db="EMBL/GenBank/DDBJ databases">
        <title>Genome assemblies of Stephania.</title>
        <authorList>
            <person name="Yang L."/>
        </authorList>
    </citation>
    <scope>NUCLEOTIDE SEQUENCE [LARGE SCALE GENOMIC DNA]</scope>
    <source>
        <strain evidence="1">YNDBR</strain>
        <tissue evidence="1">Leaf</tissue>
    </source>
</reference>
<dbReference type="EMBL" id="JBBNAF010000013">
    <property type="protein sequence ID" value="KAK9087018.1"/>
    <property type="molecule type" value="Genomic_DNA"/>
</dbReference>